<feature type="binding site" evidence="7">
    <location>
        <position position="141"/>
    </location>
    <ligand>
        <name>a 1,2-diacyl-sn-glycero-3-phospho-(1'-sn-glycerol)</name>
        <dbReference type="ChEBI" id="CHEBI:64716"/>
    </ligand>
</feature>
<evidence type="ECO:0000256" key="8">
    <source>
        <dbReference type="SAM" id="MobiDB-lite"/>
    </source>
</evidence>
<feature type="compositionally biased region" description="Acidic residues" evidence="8">
    <location>
        <begin position="339"/>
        <end position="348"/>
    </location>
</feature>
<feature type="transmembrane region" description="Helical" evidence="7">
    <location>
        <begin position="91"/>
        <end position="115"/>
    </location>
</feature>
<feature type="compositionally biased region" description="Acidic residues" evidence="8">
    <location>
        <begin position="310"/>
        <end position="330"/>
    </location>
</feature>
<evidence type="ECO:0000313" key="9">
    <source>
        <dbReference type="EMBL" id="GIJ58341.1"/>
    </source>
</evidence>
<evidence type="ECO:0000256" key="2">
    <source>
        <dbReference type="ARBA" id="ARBA00022475"/>
    </source>
</evidence>
<organism evidence="9 10">
    <name type="scientific">Virgisporangium aurantiacum</name>
    <dbReference type="NCBI Taxonomy" id="175570"/>
    <lineage>
        <taxon>Bacteria</taxon>
        <taxon>Bacillati</taxon>
        <taxon>Actinomycetota</taxon>
        <taxon>Actinomycetes</taxon>
        <taxon>Micromonosporales</taxon>
        <taxon>Micromonosporaceae</taxon>
        <taxon>Virgisporangium</taxon>
    </lineage>
</organism>
<keyword evidence="10" id="KW-1185">Reference proteome</keyword>
<dbReference type="PANTHER" id="PTHR30589:SF0">
    <property type="entry name" value="PHOSPHATIDYLGLYCEROL--PROLIPOPROTEIN DIACYLGLYCERYL TRANSFERASE"/>
    <property type="match status" value="1"/>
</dbReference>
<keyword evidence="5 7" id="KW-1133">Transmembrane helix</keyword>
<evidence type="ECO:0000313" key="10">
    <source>
        <dbReference type="Proteomes" id="UP000612585"/>
    </source>
</evidence>
<dbReference type="AlphaFoldDB" id="A0A8J3ZAW4"/>
<dbReference type="UniPathway" id="UPA00664"/>
<reference evidence="9" key="1">
    <citation type="submission" date="2021-01" db="EMBL/GenBank/DDBJ databases">
        <title>Whole genome shotgun sequence of Virgisporangium aurantiacum NBRC 16421.</title>
        <authorList>
            <person name="Komaki H."/>
            <person name="Tamura T."/>
        </authorList>
    </citation>
    <scope>NUCLEOTIDE SEQUENCE</scope>
    <source>
        <strain evidence="9">NBRC 16421</strain>
    </source>
</reference>
<feature type="region of interest" description="Disordered" evidence="8">
    <location>
        <begin position="287"/>
        <end position="358"/>
    </location>
</feature>
<feature type="transmembrane region" description="Helical" evidence="7">
    <location>
        <begin position="52"/>
        <end position="71"/>
    </location>
</feature>
<feature type="transmembrane region" description="Helical" evidence="7">
    <location>
        <begin position="190"/>
        <end position="208"/>
    </location>
</feature>
<feature type="transmembrane region" description="Helical" evidence="7">
    <location>
        <begin position="220"/>
        <end position="238"/>
    </location>
</feature>
<dbReference type="HAMAP" id="MF_01147">
    <property type="entry name" value="Lgt"/>
    <property type="match status" value="1"/>
</dbReference>
<sequence>MNLAAIPSPTQSVWHLGPLPLRAYAVCIILGIVAACVVTEYRMRARGAPKSLVLDLAVWAVPAGIIGARIYHVITSPEAYFGADGDPVRALYIWEGGLGVWGSVLGGAVGAWIACRRLGIPLSFVAACLAPGLPLAQGIGRLGNWFNNELYGGATTLPWGLKVYEFDTASGKAVETATGEPSVLGTYHPAFLYELVWDFGVALLVWQLDKRFRFGKGKAFAVYVMAYCVGRFWIELMRTDPANHILGMRLNNWTAIVVFLGALIYFLRVKGPQEYLRVDEDGTITVIPAPGSPASAETGTGPEAAIETATDTDTDDDAEVADEPDDEPDGVDLSKEPDESGDEPDTGDSEPAQSRPGT</sequence>
<name>A0A8J3ZAW4_9ACTN</name>
<dbReference type="InterPro" id="IPR001640">
    <property type="entry name" value="Lgt"/>
</dbReference>
<keyword evidence="4 7" id="KW-0812">Transmembrane</keyword>
<evidence type="ECO:0000256" key="6">
    <source>
        <dbReference type="ARBA" id="ARBA00023136"/>
    </source>
</evidence>
<protein>
    <recommendedName>
        <fullName evidence="7">Phosphatidylglycerol--prolipoprotein diacylglyceryl transferase</fullName>
        <ecNumber evidence="7">2.5.1.145</ecNumber>
    </recommendedName>
</protein>
<evidence type="ECO:0000256" key="4">
    <source>
        <dbReference type="ARBA" id="ARBA00022692"/>
    </source>
</evidence>
<comment type="function">
    <text evidence="7">Catalyzes the transfer of the diacylglyceryl group from phosphatidylglycerol to the sulfhydryl group of the N-terminal cysteine of a prolipoprotein, the first step in the formation of mature lipoproteins.</text>
</comment>
<comment type="pathway">
    <text evidence="7">Protein modification; lipoprotein biosynthesis (diacylglyceryl transfer).</text>
</comment>
<feature type="transmembrane region" description="Helical" evidence="7">
    <location>
        <begin position="122"/>
        <end position="140"/>
    </location>
</feature>
<feature type="transmembrane region" description="Helical" evidence="7">
    <location>
        <begin position="250"/>
        <end position="267"/>
    </location>
</feature>
<dbReference type="NCBIfam" id="TIGR00544">
    <property type="entry name" value="lgt"/>
    <property type="match status" value="1"/>
</dbReference>
<comment type="subcellular location">
    <subcellularLocation>
        <location evidence="7">Cell membrane</location>
        <topology evidence="7">Multi-pass membrane protein</topology>
    </subcellularLocation>
</comment>
<comment type="similarity">
    <text evidence="1 7">Belongs to the Lgt family.</text>
</comment>
<gene>
    <name evidence="7 9" type="primary">lgt</name>
    <name evidence="9" type="ORF">Vau01_058570</name>
</gene>
<dbReference type="GO" id="GO:0008961">
    <property type="term" value="F:phosphatidylglycerol-prolipoprotein diacylglyceryl transferase activity"/>
    <property type="evidence" value="ECO:0007669"/>
    <property type="project" value="UniProtKB-UniRule"/>
</dbReference>
<keyword evidence="2 7" id="KW-1003">Cell membrane</keyword>
<comment type="caution">
    <text evidence="9">The sequence shown here is derived from an EMBL/GenBank/DDBJ whole genome shotgun (WGS) entry which is preliminary data.</text>
</comment>
<evidence type="ECO:0000256" key="1">
    <source>
        <dbReference type="ARBA" id="ARBA00007150"/>
    </source>
</evidence>
<dbReference type="RefSeq" id="WP_239151936.1">
    <property type="nucleotide sequence ID" value="NZ_BOPG01000034.1"/>
</dbReference>
<dbReference type="PANTHER" id="PTHR30589">
    <property type="entry name" value="PROLIPOPROTEIN DIACYLGLYCERYL TRANSFERASE"/>
    <property type="match status" value="1"/>
</dbReference>
<evidence type="ECO:0000256" key="5">
    <source>
        <dbReference type="ARBA" id="ARBA00022989"/>
    </source>
</evidence>
<dbReference type="PROSITE" id="PS01311">
    <property type="entry name" value="LGT"/>
    <property type="match status" value="1"/>
</dbReference>
<dbReference type="GO" id="GO:0042158">
    <property type="term" value="P:lipoprotein biosynthetic process"/>
    <property type="evidence" value="ECO:0007669"/>
    <property type="project" value="UniProtKB-UniRule"/>
</dbReference>
<keyword evidence="6 7" id="KW-0472">Membrane</keyword>
<evidence type="ECO:0000256" key="7">
    <source>
        <dbReference type="HAMAP-Rule" id="MF_01147"/>
    </source>
</evidence>
<dbReference type="Proteomes" id="UP000612585">
    <property type="component" value="Unassembled WGS sequence"/>
</dbReference>
<keyword evidence="3 7" id="KW-0808">Transferase</keyword>
<proteinExistence type="inferred from homology"/>
<evidence type="ECO:0000256" key="3">
    <source>
        <dbReference type="ARBA" id="ARBA00022679"/>
    </source>
</evidence>
<dbReference type="EC" id="2.5.1.145" evidence="7"/>
<dbReference type="EMBL" id="BOPG01000034">
    <property type="protein sequence ID" value="GIJ58341.1"/>
    <property type="molecule type" value="Genomic_DNA"/>
</dbReference>
<comment type="catalytic activity">
    <reaction evidence="7">
        <text>L-cysteinyl-[prolipoprotein] + a 1,2-diacyl-sn-glycero-3-phospho-(1'-sn-glycerol) = an S-1,2-diacyl-sn-glyceryl-L-cysteinyl-[prolipoprotein] + sn-glycerol 1-phosphate + H(+)</text>
        <dbReference type="Rhea" id="RHEA:56712"/>
        <dbReference type="Rhea" id="RHEA-COMP:14679"/>
        <dbReference type="Rhea" id="RHEA-COMP:14680"/>
        <dbReference type="ChEBI" id="CHEBI:15378"/>
        <dbReference type="ChEBI" id="CHEBI:29950"/>
        <dbReference type="ChEBI" id="CHEBI:57685"/>
        <dbReference type="ChEBI" id="CHEBI:64716"/>
        <dbReference type="ChEBI" id="CHEBI:140658"/>
        <dbReference type="EC" id="2.5.1.145"/>
    </reaction>
</comment>
<feature type="transmembrane region" description="Helical" evidence="7">
    <location>
        <begin position="21"/>
        <end position="40"/>
    </location>
</feature>
<dbReference type="GO" id="GO:0005886">
    <property type="term" value="C:plasma membrane"/>
    <property type="evidence" value="ECO:0007669"/>
    <property type="project" value="UniProtKB-SubCell"/>
</dbReference>
<dbReference type="Pfam" id="PF01790">
    <property type="entry name" value="LGT"/>
    <property type="match status" value="1"/>
</dbReference>
<accession>A0A8J3ZAW4</accession>